<feature type="compositionally biased region" description="Basic and acidic residues" evidence="1">
    <location>
        <begin position="48"/>
        <end position="57"/>
    </location>
</feature>
<evidence type="ECO:0000256" key="1">
    <source>
        <dbReference type="SAM" id="MobiDB-lite"/>
    </source>
</evidence>
<reference evidence="2 3" key="1">
    <citation type="submission" date="2019-02" db="EMBL/GenBank/DDBJ databases">
        <title>Deep-cultivation of Planctomycetes and their phenomic and genomic characterization uncovers novel biology.</title>
        <authorList>
            <person name="Wiegand S."/>
            <person name="Jogler M."/>
            <person name="Boedeker C."/>
            <person name="Pinto D."/>
            <person name="Vollmers J."/>
            <person name="Rivas-Marin E."/>
            <person name="Kohn T."/>
            <person name="Peeters S.H."/>
            <person name="Heuer A."/>
            <person name="Rast P."/>
            <person name="Oberbeckmann S."/>
            <person name="Bunk B."/>
            <person name="Jeske O."/>
            <person name="Meyerdierks A."/>
            <person name="Storesund J.E."/>
            <person name="Kallscheuer N."/>
            <person name="Luecker S."/>
            <person name="Lage O.M."/>
            <person name="Pohl T."/>
            <person name="Merkel B.J."/>
            <person name="Hornburger P."/>
            <person name="Mueller R.-W."/>
            <person name="Bruemmer F."/>
            <person name="Labrenz M."/>
            <person name="Spormann A.M."/>
            <person name="Op Den Camp H."/>
            <person name="Overmann J."/>
            <person name="Amann R."/>
            <person name="Jetten M.S.M."/>
            <person name="Mascher T."/>
            <person name="Medema M.H."/>
            <person name="Devos D.P."/>
            <person name="Kaster A.-K."/>
            <person name="Ovreas L."/>
            <person name="Rohde M."/>
            <person name="Galperin M.Y."/>
            <person name="Jogler C."/>
        </authorList>
    </citation>
    <scope>NUCLEOTIDE SEQUENCE [LARGE SCALE GENOMIC DNA]</scope>
    <source>
        <strain evidence="2 3">Pla22</strain>
    </source>
</reference>
<keyword evidence="3" id="KW-1185">Reference proteome</keyword>
<gene>
    <name evidence="2" type="ORF">Pla22_36840</name>
</gene>
<name>A0A5C5WLI7_9BACT</name>
<protein>
    <submittedName>
        <fullName evidence="2">Uncharacterized protein</fullName>
    </submittedName>
</protein>
<accession>A0A5C5WLI7</accession>
<organism evidence="2 3">
    <name type="scientific">Rubripirellula amarantea</name>
    <dbReference type="NCBI Taxonomy" id="2527999"/>
    <lineage>
        <taxon>Bacteria</taxon>
        <taxon>Pseudomonadati</taxon>
        <taxon>Planctomycetota</taxon>
        <taxon>Planctomycetia</taxon>
        <taxon>Pirellulales</taxon>
        <taxon>Pirellulaceae</taxon>
        <taxon>Rubripirellula</taxon>
    </lineage>
</organism>
<evidence type="ECO:0000313" key="3">
    <source>
        <dbReference type="Proteomes" id="UP000316598"/>
    </source>
</evidence>
<comment type="caution">
    <text evidence="2">The sequence shown here is derived from an EMBL/GenBank/DDBJ whole genome shotgun (WGS) entry which is preliminary data.</text>
</comment>
<sequence>MMLESTDSNWIVCDLSAFQVAKNQQSGAAADNDQPRNNNQCGTRHHLRAESFLKPEDSQADAKQQARISEGSHR</sequence>
<dbReference type="Proteomes" id="UP000316598">
    <property type="component" value="Unassembled WGS sequence"/>
</dbReference>
<dbReference type="EMBL" id="SJPI01000002">
    <property type="protein sequence ID" value="TWT50941.1"/>
    <property type="molecule type" value="Genomic_DNA"/>
</dbReference>
<feature type="region of interest" description="Disordered" evidence="1">
    <location>
        <begin position="23"/>
        <end position="74"/>
    </location>
</feature>
<dbReference type="AlphaFoldDB" id="A0A5C5WLI7"/>
<proteinExistence type="predicted"/>
<evidence type="ECO:0000313" key="2">
    <source>
        <dbReference type="EMBL" id="TWT50941.1"/>
    </source>
</evidence>